<dbReference type="InterPro" id="IPR005171">
    <property type="entry name" value="Cyt_c_oxidase_su4_prok"/>
</dbReference>
<evidence type="ECO:0000256" key="4">
    <source>
        <dbReference type="ARBA" id="ARBA00022989"/>
    </source>
</evidence>
<dbReference type="AlphaFoldDB" id="A0A6C2CKJ0"/>
<feature type="transmembrane region" description="Helical" evidence="6">
    <location>
        <begin position="7"/>
        <end position="26"/>
    </location>
</feature>
<reference evidence="7 8" key="1">
    <citation type="submission" date="2019-01" db="EMBL/GenBank/DDBJ databases">
        <title>Zoogloea oleivorans genome sequencing and assembly.</title>
        <authorList>
            <person name="Tancsics A."/>
            <person name="Farkas M."/>
            <person name="Kriszt B."/>
            <person name="Maroti G."/>
            <person name="Horvath B."/>
        </authorList>
    </citation>
    <scope>NUCLEOTIDE SEQUENCE [LARGE SCALE GENOMIC DNA]</scope>
    <source>
        <strain evidence="7 8">Buc</strain>
    </source>
</reference>
<evidence type="ECO:0000313" key="7">
    <source>
        <dbReference type="EMBL" id="TYC53949.1"/>
    </source>
</evidence>
<evidence type="ECO:0000256" key="3">
    <source>
        <dbReference type="ARBA" id="ARBA00022692"/>
    </source>
</evidence>
<keyword evidence="2" id="KW-1003">Cell membrane</keyword>
<sequence length="91" mass="9699">MDTQERRVTWVWLGLVGLTLGSAWLGEHALPAGLTALVVATIVGVKGLLVIRHFMGLTEASSRLRQVMRLYFVVVPVLILLAGSAGVAMGS</sequence>
<gene>
    <name evidence="7" type="ORF">ETQ85_20385</name>
</gene>
<keyword evidence="3 6" id="KW-0812">Transmembrane</keyword>
<dbReference type="EMBL" id="SDKK01000024">
    <property type="protein sequence ID" value="TYC53949.1"/>
    <property type="molecule type" value="Genomic_DNA"/>
</dbReference>
<accession>A0A6C2CKJ0</accession>
<evidence type="ECO:0000313" key="8">
    <source>
        <dbReference type="Proteomes" id="UP000389128"/>
    </source>
</evidence>
<organism evidence="7 8">
    <name type="scientific">Zoogloea oleivorans</name>
    <dbReference type="NCBI Taxonomy" id="1552750"/>
    <lineage>
        <taxon>Bacteria</taxon>
        <taxon>Pseudomonadati</taxon>
        <taxon>Pseudomonadota</taxon>
        <taxon>Betaproteobacteria</taxon>
        <taxon>Rhodocyclales</taxon>
        <taxon>Zoogloeaceae</taxon>
        <taxon>Zoogloea</taxon>
    </lineage>
</organism>
<keyword evidence="4 6" id="KW-1133">Transmembrane helix</keyword>
<evidence type="ECO:0008006" key="9">
    <source>
        <dbReference type="Google" id="ProtNLM"/>
    </source>
</evidence>
<evidence type="ECO:0000256" key="1">
    <source>
        <dbReference type="ARBA" id="ARBA00004651"/>
    </source>
</evidence>
<comment type="subcellular location">
    <subcellularLocation>
        <location evidence="1">Cell membrane</location>
        <topology evidence="1">Multi-pass membrane protein</topology>
    </subcellularLocation>
</comment>
<feature type="transmembrane region" description="Helical" evidence="6">
    <location>
        <begin position="32"/>
        <end position="49"/>
    </location>
</feature>
<dbReference type="GO" id="GO:0005886">
    <property type="term" value="C:plasma membrane"/>
    <property type="evidence" value="ECO:0007669"/>
    <property type="project" value="UniProtKB-SubCell"/>
</dbReference>
<keyword evidence="8" id="KW-1185">Reference proteome</keyword>
<comment type="caution">
    <text evidence="7">The sequence shown here is derived from an EMBL/GenBank/DDBJ whole genome shotgun (WGS) entry which is preliminary data.</text>
</comment>
<protein>
    <recommendedName>
        <fullName evidence="9">Thiosulfate reductase</fullName>
    </recommendedName>
</protein>
<dbReference type="Pfam" id="PF03626">
    <property type="entry name" value="COX4_pro"/>
    <property type="match status" value="1"/>
</dbReference>
<keyword evidence="5 6" id="KW-0472">Membrane</keyword>
<proteinExistence type="predicted"/>
<dbReference type="OrthoDB" id="8563502at2"/>
<dbReference type="RefSeq" id="WP_148580924.1">
    <property type="nucleotide sequence ID" value="NZ_JAVEUW010000007.1"/>
</dbReference>
<dbReference type="Proteomes" id="UP000389128">
    <property type="component" value="Unassembled WGS sequence"/>
</dbReference>
<evidence type="ECO:0000256" key="5">
    <source>
        <dbReference type="ARBA" id="ARBA00023136"/>
    </source>
</evidence>
<evidence type="ECO:0000256" key="6">
    <source>
        <dbReference type="SAM" id="Phobius"/>
    </source>
</evidence>
<feature type="transmembrane region" description="Helical" evidence="6">
    <location>
        <begin position="70"/>
        <end position="89"/>
    </location>
</feature>
<evidence type="ECO:0000256" key="2">
    <source>
        <dbReference type="ARBA" id="ARBA00022475"/>
    </source>
</evidence>
<name>A0A6C2CKJ0_9RHOO</name>